<dbReference type="SUPFAM" id="SSF46785">
    <property type="entry name" value="Winged helix' DNA-binding domain"/>
    <property type="match status" value="1"/>
</dbReference>
<dbReference type="EMBL" id="VKKG01000001">
    <property type="protein sequence ID" value="TRY19675.1"/>
    <property type="molecule type" value="Genomic_DNA"/>
</dbReference>
<dbReference type="InterPro" id="IPR012318">
    <property type="entry name" value="HTH_CRP"/>
</dbReference>
<dbReference type="InterPro" id="IPR036388">
    <property type="entry name" value="WH-like_DNA-bd_sf"/>
</dbReference>
<organism evidence="3 4">
    <name type="scientific">Tessaracoccus rhinocerotis</name>
    <dbReference type="NCBI Taxonomy" id="1689449"/>
    <lineage>
        <taxon>Bacteria</taxon>
        <taxon>Bacillati</taxon>
        <taxon>Actinomycetota</taxon>
        <taxon>Actinomycetes</taxon>
        <taxon>Propionibacteriales</taxon>
        <taxon>Propionibacteriaceae</taxon>
        <taxon>Tessaracoccus</taxon>
    </lineage>
</organism>
<dbReference type="Pfam" id="PF12802">
    <property type="entry name" value="MarR_2"/>
    <property type="match status" value="1"/>
</dbReference>
<keyword evidence="4" id="KW-1185">Reference proteome</keyword>
<dbReference type="GO" id="GO:0003700">
    <property type="term" value="F:DNA-binding transcription factor activity"/>
    <property type="evidence" value="ECO:0007669"/>
    <property type="project" value="InterPro"/>
</dbReference>
<dbReference type="CDD" id="cd23763">
    <property type="entry name" value="ASKHA_ATPase_ROK"/>
    <property type="match status" value="1"/>
</dbReference>
<dbReference type="SMART" id="SM00419">
    <property type="entry name" value="HTH_CRP"/>
    <property type="match status" value="1"/>
</dbReference>
<dbReference type="Pfam" id="PF00480">
    <property type="entry name" value="ROK"/>
    <property type="match status" value="1"/>
</dbReference>
<comment type="similarity">
    <text evidence="1">Belongs to the ROK (NagC/XylR) family.</text>
</comment>
<dbReference type="InterPro" id="IPR036390">
    <property type="entry name" value="WH_DNA-bd_sf"/>
</dbReference>
<evidence type="ECO:0000313" key="3">
    <source>
        <dbReference type="EMBL" id="TRY19675.1"/>
    </source>
</evidence>
<proteinExistence type="inferred from homology"/>
<dbReference type="InterPro" id="IPR043129">
    <property type="entry name" value="ATPase_NBD"/>
</dbReference>
<dbReference type="SUPFAM" id="SSF53067">
    <property type="entry name" value="Actin-like ATPase domain"/>
    <property type="match status" value="1"/>
</dbReference>
<dbReference type="AlphaFoldDB" id="A0A553K4N4"/>
<protein>
    <submittedName>
        <fullName evidence="3">ROK family transcriptional regulator</fullName>
    </submittedName>
</protein>
<dbReference type="PANTHER" id="PTHR18964:SF149">
    <property type="entry name" value="BIFUNCTIONAL UDP-N-ACETYLGLUCOSAMINE 2-EPIMERASE_N-ACETYLMANNOSAMINE KINASE"/>
    <property type="match status" value="1"/>
</dbReference>
<reference evidence="3 4" key="1">
    <citation type="submission" date="2019-07" db="EMBL/GenBank/DDBJ databases">
        <authorList>
            <person name="Zhou L.-Y."/>
        </authorList>
    </citation>
    <scope>NUCLEOTIDE SEQUENCE [LARGE SCALE GENOMIC DNA]</scope>
    <source>
        <strain evidence="3 4">YIM 101269</strain>
    </source>
</reference>
<dbReference type="Proteomes" id="UP000317638">
    <property type="component" value="Unassembled WGS sequence"/>
</dbReference>
<evidence type="ECO:0000256" key="1">
    <source>
        <dbReference type="ARBA" id="ARBA00006479"/>
    </source>
</evidence>
<dbReference type="PANTHER" id="PTHR18964">
    <property type="entry name" value="ROK (REPRESSOR, ORF, KINASE) FAMILY"/>
    <property type="match status" value="1"/>
</dbReference>
<sequence length="378" mass="38256">MTGSKPGVPSLLRELNDSAALKHIMLVGGVTRSELAAHTGLSRVTSSQALARLEALGLISSGGRRPGARGPAAELYVLAPGVGCAVGVALYASEVRAELADLTGEVRAVVVFPLDDAPAAACAAAVRAVLAEAGEEVGPLLEVTVATPGVIDPATGNLAFAHDLATDTDLRGDLTKALGVPVSLGNDVHLAALAERRAGVAAGEHDFVLLWVGRGIGMASVIDGVVRVGSSGAAGEIGYLPVPGVPLPDRVDNLEQGSFQRVVGASAVQELAKEHGLSMADPDAVAASLAFVAELGRRIGLGVAAIGTIQDPSLFVLTGETVFAAGPLLPAAVADAVSRIAPVHPRVELAALALEGPVRGAVLHAVEEAREVLMQRLR</sequence>
<dbReference type="RefSeq" id="WP_143936762.1">
    <property type="nucleotide sequence ID" value="NZ_VKKG01000001.1"/>
</dbReference>
<name>A0A553K4N4_9ACTN</name>
<dbReference type="GO" id="GO:0003677">
    <property type="term" value="F:DNA binding"/>
    <property type="evidence" value="ECO:0007669"/>
    <property type="project" value="InterPro"/>
</dbReference>
<dbReference type="Gene3D" id="1.10.10.10">
    <property type="entry name" value="Winged helix-like DNA-binding domain superfamily/Winged helix DNA-binding domain"/>
    <property type="match status" value="1"/>
</dbReference>
<evidence type="ECO:0000313" key="4">
    <source>
        <dbReference type="Proteomes" id="UP000317638"/>
    </source>
</evidence>
<gene>
    <name evidence="3" type="ORF">FOJ82_01960</name>
</gene>
<comment type="caution">
    <text evidence="3">The sequence shown here is derived from an EMBL/GenBank/DDBJ whole genome shotgun (WGS) entry which is preliminary data.</text>
</comment>
<dbReference type="OrthoDB" id="3523179at2"/>
<dbReference type="InterPro" id="IPR000835">
    <property type="entry name" value="HTH_MarR-typ"/>
</dbReference>
<dbReference type="Gene3D" id="3.30.420.40">
    <property type="match status" value="2"/>
</dbReference>
<evidence type="ECO:0000259" key="2">
    <source>
        <dbReference type="SMART" id="SM00419"/>
    </source>
</evidence>
<dbReference type="InterPro" id="IPR000600">
    <property type="entry name" value="ROK"/>
</dbReference>
<accession>A0A553K4N4</accession>
<feature type="domain" description="HTH crp-type" evidence="2">
    <location>
        <begin position="20"/>
        <end position="79"/>
    </location>
</feature>